<dbReference type="NCBIfam" id="NF004863">
    <property type="entry name" value="PRK06223.1"/>
    <property type="match status" value="1"/>
</dbReference>
<name>A0A542SLG9_9MICO</name>
<sequence>MSQPEIDKNPAPGADPLSALRRTKVSIVGAGAVGSTMAYALLMRGVARDVTLFDIDKAKVEAEALDLAHGIQFMKQAEIVGSDDVQAIAGSDVVLVTAGAKQKPGQSRLELAESTTNLTKKILPQLLDVCPDATYVMVTNPVDVVTYAAVKISGLPASRIFGSGTVLDSSRLRYLVSQHTGIAVQNVHAYMVGEHGDSEIPLWSSATIGGAPLLEWDGLDANGPLSDEARAAIAYEVVNSAYRIIAGKGATNYAVAAAGSRIVEALLQDQHAVLPVSSLLHGYYGIDDVCLSVPAVVGKAGVSRHIELPLSAAELRGLQNSADRLRSVVRTLGF</sequence>
<dbReference type="CDD" id="cd05292">
    <property type="entry name" value="LDH_2"/>
    <property type="match status" value="1"/>
</dbReference>
<protein>
    <recommendedName>
        <fullName evidence="3 7">L-lactate dehydrogenase</fullName>
        <shortName evidence="7">L-LDH</shortName>
        <ecNumber evidence="3 7">1.1.1.27</ecNumber>
    </recommendedName>
</protein>
<organism evidence="12 13">
    <name type="scientific">Rarobacter incanus</name>
    <dbReference type="NCBI Taxonomy" id="153494"/>
    <lineage>
        <taxon>Bacteria</taxon>
        <taxon>Bacillati</taxon>
        <taxon>Actinomycetota</taxon>
        <taxon>Actinomycetes</taxon>
        <taxon>Micrococcales</taxon>
        <taxon>Rarobacteraceae</taxon>
        <taxon>Rarobacter</taxon>
    </lineage>
</organism>
<dbReference type="NCBIfam" id="TIGR01771">
    <property type="entry name" value="L-LDH-NAD"/>
    <property type="match status" value="1"/>
</dbReference>
<dbReference type="OrthoDB" id="9802969at2"/>
<evidence type="ECO:0000256" key="6">
    <source>
        <dbReference type="ARBA" id="ARBA00049258"/>
    </source>
</evidence>
<feature type="binding site" evidence="7">
    <location>
        <position position="33"/>
    </location>
    <ligand>
        <name>NAD(+)</name>
        <dbReference type="ChEBI" id="CHEBI:57540"/>
    </ligand>
</feature>
<dbReference type="GO" id="GO:0005737">
    <property type="term" value="C:cytoplasm"/>
    <property type="evidence" value="ECO:0007669"/>
    <property type="project" value="UniProtKB-SubCell"/>
</dbReference>
<dbReference type="PIRSF" id="PIRSF000102">
    <property type="entry name" value="Lac_mal_DH"/>
    <property type="match status" value="1"/>
</dbReference>
<keyword evidence="5 7" id="KW-0520">NAD</keyword>
<dbReference type="InterPro" id="IPR001557">
    <property type="entry name" value="L-lactate/malate_DH"/>
</dbReference>
<dbReference type="PROSITE" id="PS00064">
    <property type="entry name" value="L_LDH"/>
    <property type="match status" value="1"/>
</dbReference>
<dbReference type="InterPro" id="IPR022383">
    <property type="entry name" value="Lactate/malate_DH_C"/>
</dbReference>
<dbReference type="SUPFAM" id="SSF56327">
    <property type="entry name" value="LDH C-terminal domain-like"/>
    <property type="match status" value="1"/>
</dbReference>
<feature type="binding site" evidence="7 9">
    <location>
        <begin position="138"/>
        <end position="140"/>
    </location>
    <ligand>
        <name>NAD(+)</name>
        <dbReference type="ChEBI" id="CHEBI:57540"/>
    </ligand>
</feature>
<feature type="binding site" evidence="7">
    <location>
        <position position="173"/>
    </location>
    <ligand>
        <name>beta-D-fructose 1,6-bisphosphate</name>
        <dbReference type="ChEBI" id="CHEBI:32966"/>
        <note>allosteric activator</note>
    </ligand>
</feature>
<evidence type="ECO:0000259" key="11">
    <source>
        <dbReference type="Pfam" id="PF02866"/>
    </source>
</evidence>
<evidence type="ECO:0000313" key="12">
    <source>
        <dbReference type="EMBL" id="TQK75476.1"/>
    </source>
</evidence>
<feature type="binding site" evidence="7 9">
    <location>
        <position position="54"/>
    </location>
    <ligand>
        <name>NAD(+)</name>
        <dbReference type="ChEBI" id="CHEBI:57540"/>
    </ligand>
</feature>
<evidence type="ECO:0000256" key="7">
    <source>
        <dbReference type="HAMAP-Rule" id="MF_00488"/>
    </source>
</evidence>
<dbReference type="Pfam" id="PF02866">
    <property type="entry name" value="Ldh_1_C"/>
    <property type="match status" value="1"/>
</dbReference>
<feature type="binding site" evidence="9">
    <location>
        <begin position="29"/>
        <end position="34"/>
    </location>
    <ligand>
        <name>NAD(+)</name>
        <dbReference type="ChEBI" id="CHEBI:57540"/>
    </ligand>
</feature>
<dbReference type="SUPFAM" id="SSF51735">
    <property type="entry name" value="NAD(P)-binding Rossmann-fold domains"/>
    <property type="match status" value="1"/>
</dbReference>
<accession>A0A542SLG9</accession>
<evidence type="ECO:0000256" key="5">
    <source>
        <dbReference type="ARBA" id="ARBA00023027"/>
    </source>
</evidence>
<feature type="active site" description="Proton acceptor" evidence="7 8">
    <location>
        <position position="195"/>
    </location>
</feature>
<dbReference type="Gene3D" id="3.90.110.10">
    <property type="entry name" value="Lactate dehydrogenase/glycoside hydrolase, family 4, C-terminal"/>
    <property type="match status" value="1"/>
</dbReference>
<comment type="caution">
    <text evidence="12">The sequence shown here is derived from an EMBL/GenBank/DDBJ whole genome shotgun (WGS) entry which is preliminary data.</text>
</comment>
<gene>
    <name evidence="7" type="primary">ldh</name>
    <name evidence="12" type="ORF">FB389_0103</name>
</gene>
<evidence type="ECO:0000256" key="9">
    <source>
        <dbReference type="PIRSR" id="PIRSR000102-3"/>
    </source>
</evidence>
<evidence type="ECO:0000256" key="8">
    <source>
        <dbReference type="PIRSR" id="PIRSR000102-1"/>
    </source>
</evidence>
<comment type="subcellular location">
    <subcellularLocation>
        <location evidence="7">Cytoplasm</location>
    </subcellularLocation>
</comment>
<evidence type="ECO:0000313" key="13">
    <source>
        <dbReference type="Proteomes" id="UP000316181"/>
    </source>
</evidence>
<dbReference type="GO" id="GO:0006096">
    <property type="term" value="P:glycolytic process"/>
    <property type="evidence" value="ECO:0007669"/>
    <property type="project" value="UniProtKB-UniRule"/>
</dbReference>
<dbReference type="InterPro" id="IPR011304">
    <property type="entry name" value="L-lactate_DH"/>
</dbReference>
<comment type="function">
    <text evidence="7">Catalyzes the conversion of lactate to pyruvate.</text>
</comment>
<dbReference type="Pfam" id="PF00056">
    <property type="entry name" value="Ldh_1_N"/>
    <property type="match status" value="1"/>
</dbReference>
<evidence type="ECO:0000256" key="1">
    <source>
        <dbReference type="ARBA" id="ARBA00004843"/>
    </source>
</evidence>
<dbReference type="InterPro" id="IPR001236">
    <property type="entry name" value="Lactate/malate_DH_N"/>
</dbReference>
<feature type="binding site" evidence="7">
    <location>
        <begin position="168"/>
        <end position="171"/>
    </location>
    <ligand>
        <name>substrate</name>
    </ligand>
</feature>
<dbReference type="RefSeq" id="WP_142110882.1">
    <property type="nucleotide sequence ID" value="NZ_BAAATB010000005.1"/>
</dbReference>
<dbReference type="InterPro" id="IPR036291">
    <property type="entry name" value="NAD(P)-bd_dom_sf"/>
</dbReference>
<comment type="subunit">
    <text evidence="7">Homotetramer.</text>
</comment>
<dbReference type="Gene3D" id="3.40.50.720">
    <property type="entry name" value="NAD(P)-binding Rossmann-like Domain"/>
    <property type="match status" value="1"/>
</dbReference>
<dbReference type="UniPathway" id="UPA00554">
    <property type="reaction ID" value="UER00611"/>
</dbReference>
<dbReference type="EC" id="1.1.1.27" evidence="3 7"/>
<keyword evidence="13" id="KW-1185">Reference proteome</keyword>
<dbReference type="GO" id="GO:0004459">
    <property type="term" value="F:L-lactate dehydrogenase (NAD+) activity"/>
    <property type="evidence" value="ECO:0007669"/>
    <property type="project" value="UniProtKB-UniRule"/>
</dbReference>
<keyword evidence="7" id="KW-0597">Phosphoprotein</keyword>
<keyword evidence="7" id="KW-0021">Allosteric enzyme</keyword>
<feature type="domain" description="Lactate/malate dehydrogenase C-terminal" evidence="11">
    <location>
        <begin position="165"/>
        <end position="329"/>
    </location>
</feature>
<feature type="binding site" evidence="7">
    <location>
        <position position="59"/>
    </location>
    <ligand>
        <name>NAD(+)</name>
        <dbReference type="ChEBI" id="CHEBI:57540"/>
    </ligand>
</feature>
<feature type="binding site" evidence="7">
    <location>
        <begin position="99"/>
        <end position="100"/>
    </location>
    <ligand>
        <name>NAD(+)</name>
        <dbReference type="ChEBI" id="CHEBI:57540"/>
    </ligand>
</feature>
<dbReference type="HAMAP" id="MF_00488">
    <property type="entry name" value="Lactate_dehydrog"/>
    <property type="match status" value="1"/>
</dbReference>
<evidence type="ECO:0000256" key="3">
    <source>
        <dbReference type="ARBA" id="ARBA00012967"/>
    </source>
</evidence>
<dbReference type="PANTHER" id="PTHR43128:SF16">
    <property type="entry name" value="L-LACTATE DEHYDROGENASE"/>
    <property type="match status" value="1"/>
</dbReference>
<dbReference type="PANTHER" id="PTHR43128">
    <property type="entry name" value="L-2-HYDROXYCARBOXYLATE DEHYDROGENASE (NAD(P)(+))"/>
    <property type="match status" value="1"/>
</dbReference>
<evidence type="ECO:0000256" key="4">
    <source>
        <dbReference type="ARBA" id="ARBA00023002"/>
    </source>
</evidence>
<feature type="binding site" evidence="7">
    <location>
        <position position="251"/>
    </location>
    <ligand>
        <name>substrate</name>
    </ligand>
</feature>
<reference evidence="12 13" key="1">
    <citation type="submission" date="2019-06" db="EMBL/GenBank/DDBJ databases">
        <title>Sequencing the genomes of 1000 actinobacteria strains.</title>
        <authorList>
            <person name="Klenk H.-P."/>
        </authorList>
    </citation>
    <scope>NUCLEOTIDE SEQUENCE [LARGE SCALE GENOMIC DNA]</scope>
    <source>
        <strain evidence="12 13">DSM 10596</strain>
    </source>
</reference>
<evidence type="ECO:0000259" key="10">
    <source>
        <dbReference type="Pfam" id="PF00056"/>
    </source>
</evidence>
<comment type="similarity">
    <text evidence="2 7">Belongs to the LDH/MDH superfamily. LDH family.</text>
</comment>
<comment type="catalytic activity">
    <reaction evidence="6 7">
        <text>(S)-lactate + NAD(+) = pyruvate + NADH + H(+)</text>
        <dbReference type="Rhea" id="RHEA:23444"/>
        <dbReference type="ChEBI" id="CHEBI:15361"/>
        <dbReference type="ChEBI" id="CHEBI:15378"/>
        <dbReference type="ChEBI" id="CHEBI:16651"/>
        <dbReference type="ChEBI" id="CHEBI:57540"/>
        <dbReference type="ChEBI" id="CHEBI:57945"/>
        <dbReference type="EC" id="1.1.1.27"/>
    </reaction>
</comment>
<feature type="binding site" evidence="7">
    <location>
        <position position="163"/>
    </location>
    <ligand>
        <name>NAD(+)</name>
        <dbReference type="ChEBI" id="CHEBI:57540"/>
    </ligand>
</feature>
<dbReference type="Proteomes" id="UP000316181">
    <property type="component" value="Unassembled WGS sequence"/>
</dbReference>
<feature type="binding site" evidence="7">
    <location>
        <position position="102"/>
    </location>
    <ligand>
        <name>substrate</name>
    </ligand>
</feature>
<keyword evidence="4 7" id="KW-0560">Oxidoreductase</keyword>
<comment type="pathway">
    <text evidence="1 7">Fermentation; pyruvate fermentation to lactate; (S)-lactate from pyruvate: step 1/1.</text>
</comment>
<dbReference type="InterPro" id="IPR018177">
    <property type="entry name" value="L-lactate_DH_AS"/>
</dbReference>
<feature type="domain" description="Lactate/malate dehydrogenase N-terminal" evidence="10">
    <location>
        <begin position="23"/>
        <end position="162"/>
    </location>
</feature>
<dbReference type="InterPro" id="IPR015955">
    <property type="entry name" value="Lactate_DH/Glyco_Ohase_4_C"/>
</dbReference>
<feature type="binding site" evidence="7">
    <location>
        <position position="108"/>
    </location>
    <ligand>
        <name>substrate</name>
    </ligand>
</feature>
<keyword evidence="7" id="KW-0963">Cytoplasm</keyword>
<comment type="caution">
    <text evidence="7">Lacks conserved residue(s) required for the propagation of feature annotation.</text>
</comment>
<dbReference type="GO" id="GO:0006089">
    <property type="term" value="P:lactate metabolic process"/>
    <property type="evidence" value="ECO:0007669"/>
    <property type="project" value="TreeGrafter"/>
</dbReference>
<feature type="binding site" evidence="7">
    <location>
        <begin position="140"/>
        <end position="143"/>
    </location>
    <ligand>
        <name>substrate</name>
    </ligand>
</feature>
<dbReference type="EMBL" id="VFNV01000001">
    <property type="protein sequence ID" value="TQK75476.1"/>
    <property type="molecule type" value="Genomic_DNA"/>
</dbReference>
<comment type="activity regulation">
    <text evidence="7">Allosterically activated by fructose 1,6-bisphosphate (FBP).</text>
</comment>
<proteinExistence type="inferred from homology"/>
<feature type="modified residue" description="Phosphotyrosine" evidence="7">
    <location>
        <position position="242"/>
    </location>
</feature>
<feature type="binding site" evidence="7">
    <location>
        <position position="188"/>
    </location>
    <ligand>
        <name>beta-D-fructose 1,6-bisphosphate</name>
        <dbReference type="ChEBI" id="CHEBI:32966"/>
        <note>allosteric activator</note>
    </ligand>
</feature>
<dbReference type="PRINTS" id="PR00086">
    <property type="entry name" value="LLDHDRGNASE"/>
</dbReference>
<evidence type="ECO:0000256" key="2">
    <source>
        <dbReference type="ARBA" id="ARBA00006054"/>
    </source>
</evidence>
<dbReference type="AlphaFoldDB" id="A0A542SLG9"/>